<protein>
    <submittedName>
        <fullName evidence="6">Cytochrome oxidase</fullName>
    </submittedName>
</protein>
<dbReference type="GO" id="GO:0046872">
    <property type="term" value="F:metal ion binding"/>
    <property type="evidence" value="ECO:0007669"/>
    <property type="project" value="UniProtKB-KW"/>
</dbReference>
<reference evidence="7" key="1">
    <citation type="submission" date="2018-09" db="EMBL/GenBank/DDBJ databases">
        <authorList>
            <person name="Livingstone P.G."/>
            <person name="Whitworth D.E."/>
        </authorList>
    </citation>
    <scope>NUCLEOTIDE SEQUENCE [LARGE SCALE GENOMIC DNA]</scope>
    <source>
        <strain evidence="7">CA054A</strain>
    </source>
</reference>
<dbReference type="SUPFAM" id="SSF48695">
    <property type="entry name" value="Multiheme cytochromes"/>
    <property type="match status" value="1"/>
</dbReference>
<keyword evidence="3 4" id="KW-0408">Iron</keyword>
<dbReference type="GO" id="GO:0009055">
    <property type="term" value="F:electron transfer activity"/>
    <property type="evidence" value="ECO:0007669"/>
    <property type="project" value="InterPro"/>
</dbReference>
<keyword evidence="1 4" id="KW-0349">Heme</keyword>
<evidence type="ECO:0000256" key="3">
    <source>
        <dbReference type="ARBA" id="ARBA00023004"/>
    </source>
</evidence>
<dbReference type="PROSITE" id="PS51007">
    <property type="entry name" value="CYTC"/>
    <property type="match status" value="1"/>
</dbReference>
<evidence type="ECO:0000313" key="7">
    <source>
        <dbReference type="Proteomes" id="UP000268094"/>
    </source>
</evidence>
<name>A0A3A8IKK7_9BACT</name>
<evidence type="ECO:0000259" key="5">
    <source>
        <dbReference type="PROSITE" id="PS51007"/>
    </source>
</evidence>
<evidence type="ECO:0000256" key="1">
    <source>
        <dbReference type="ARBA" id="ARBA00022617"/>
    </source>
</evidence>
<dbReference type="Gene3D" id="1.10.760.10">
    <property type="entry name" value="Cytochrome c-like domain"/>
    <property type="match status" value="2"/>
</dbReference>
<proteinExistence type="predicted"/>
<comment type="caution">
    <text evidence="6">The sequence shown here is derived from an EMBL/GenBank/DDBJ whole genome shotgun (WGS) entry which is preliminary data.</text>
</comment>
<keyword evidence="7" id="KW-1185">Reference proteome</keyword>
<evidence type="ECO:0000313" key="6">
    <source>
        <dbReference type="EMBL" id="RKG80464.1"/>
    </source>
</evidence>
<dbReference type="AlphaFoldDB" id="A0A3A8IKK7"/>
<evidence type="ECO:0000256" key="2">
    <source>
        <dbReference type="ARBA" id="ARBA00022723"/>
    </source>
</evidence>
<dbReference type="Proteomes" id="UP000268094">
    <property type="component" value="Unassembled WGS sequence"/>
</dbReference>
<dbReference type="InterPro" id="IPR036909">
    <property type="entry name" value="Cyt_c-like_dom_sf"/>
</dbReference>
<dbReference type="SUPFAM" id="SSF46626">
    <property type="entry name" value="Cytochrome c"/>
    <property type="match status" value="2"/>
</dbReference>
<dbReference type="InterPro" id="IPR009056">
    <property type="entry name" value="Cyt_c-like_dom"/>
</dbReference>
<dbReference type="GO" id="GO:0020037">
    <property type="term" value="F:heme binding"/>
    <property type="evidence" value="ECO:0007669"/>
    <property type="project" value="InterPro"/>
</dbReference>
<organism evidence="6 7">
    <name type="scientific">Corallococcus terminator</name>
    <dbReference type="NCBI Taxonomy" id="2316733"/>
    <lineage>
        <taxon>Bacteria</taxon>
        <taxon>Pseudomonadati</taxon>
        <taxon>Myxococcota</taxon>
        <taxon>Myxococcia</taxon>
        <taxon>Myxococcales</taxon>
        <taxon>Cystobacterineae</taxon>
        <taxon>Myxococcaceae</taxon>
        <taxon>Corallococcus</taxon>
    </lineage>
</organism>
<feature type="domain" description="Cytochrome c" evidence="5">
    <location>
        <begin position="179"/>
        <end position="275"/>
    </location>
</feature>
<dbReference type="Pfam" id="PF00034">
    <property type="entry name" value="Cytochrom_C"/>
    <property type="match status" value="1"/>
</dbReference>
<dbReference type="InterPro" id="IPR036280">
    <property type="entry name" value="Multihaem_cyt_sf"/>
</dbReference>
<dbReference type="RefSeq" id="WP_120543593.1">
    <property type="nucleotide sequence ID" value="NZ_RAVZ01000226.1"/>
</dbReference>
<keyword evidence="2 4" id="KW-0479">Metal-binding</keyword>
<gene>
    <name evidence="6" type="ORF">D7V88_27485</name>
</gene>
<evidence type="ECO:0000256" key="4">
    <source>
        <dbReference type="PROSITE-ProRule" id="PRU00433"/>
    </source>
</evidence>
<sequence length="416" mass="46060">MALRSLSLTSLAGVAILAITAGGGFVLWRDADVLALRMPTRVLAPTQRAPESPRDAVEHFQCNRCHVVPGIEPTSARMSENCVTCHQAISAGRLDLWYQKAEIQKWNEHLTHLVRTPDLGSLGQRVKRGWLTSWLQAPHVVRPLYGATMPRMKIGPKDAELLADFFQVTGEESGEPARGDAAAGRALYEKNACASCHYRGDSPLESLRYGAPEFLGPSARRRAPDLRHVRSRMSLSQLRGWLVDPSSILPDTEMPTFPFTPKEVEDLATFLREPLPEVASEPRPPYRPRMLQREVHYPEVAQKLSRHLCFHCHSDMTRPGDQGPGNTGGFGYEGVSLDLATRAGILRGIKRDGQFRGLPDRMEDGTPRLVASLIARHRELDGQSQPGVLGMPLGFPPIPDEEIDLISTWIEQGAPE</sequence>
<dbReference type="OrthoDB" id="9809720at2"/>
<accession>A0A3A8IKK7</accession>
<dbReference type="EMBL" id="RAVZ01000226">
    <property type="protein sequence ID" value="RKG80464.1"/>
    <property type="molecule type" value="Genomic_DNA"/>
</dbReference>